<dbReference type="AlphaFoldDB" id="A0A4Q7L209"/>
<sequence>MDTMTTAGQRTASTPEDAGTFRQRLLDGLASAIVDNGYRSTTVADIVGRARTSRRTFYEHFEDKERCFVALLAEKNAEMIREIVASVDPAAPWENQVRQAVEAWIVASESEPAITVSWIRDVPSLGVAARQLQRDSMAAFVTMIETLCDTDEWRSAGVGPVPRQLILLLIGGLRELIATTVEDGGRVSDITEIAMRASIALLDPRR</sequence>
<dbReference type="InterPro" id="IPR009057">
    <property type="entry name" value="Homeodomain-like_sf"/>
</dbReference>
<evidence type="ECO:0000313" key="4">
    <source>
        <dbReference type="EMBL" id="RZS43106.1"/>
    </source>
</evidence>
<organism evidence="4 5">
    <name type="scientific">Herbihabitans rhizosphaerae</name>
    <dbReference type="NCBI Taxonomy" id="1872711"/>
    <lineage>
        <taxon>Bacteria</taxon>
        <taxon>Bacillati</taxon>
        <taxon>Actinomycetota</taxon>
        <taxon>Actinomycetes</taxon>
        <taxon>Pseudonocardiales</taxon>
        <taxon>Pseudonocardiaceae</taxon>
        <taxon>Herbihabitans</taxon>
    </lineage>
</organism>
<dbReference type="PANTHER" id="PTHR30055:SF187">
    <property type="entry name" value="TRANSCRIPTIONAL REGULATORY PROTEIN"/>
    <property type="match status" value="1"/>
</dbReference>
<evidence type="ECO:0000259" key="3">
    <source>
        <dbReference type="PROSITE" id="PS50977"/>
    </source>
</evidence>
<gene>
    <name evidence="4" type="ORF">EV193_10282</name>
</gene>
<dbReference type="PROSITE" id="PS50977">
    <property type="entry name" value="HTH_TETR_2"/>
    <property type="match status" value="1"/>
</dbReference>
<reference evidence="4 5" key="1">
    <citation type="submission" date="2019-02" db="EMBL/GenBank/DDBJ databases">
        <title>Genomic Encyclopedia of Type Strains, Phase IV (KMG-IV): sequencing the most valuable type-strain genomes for metagenomic binning, comparative biology and taxonomic classification.</title>
        <authorList>
            <person name="Goeker M."/>
        </authorList>
    </citation>
    <scope>NUCLEOTIDE SEQUENCE [LARGE SCALE GENOMIC DNA]</scope>
    <source>
        <strain evidence="4 5">DSM 101727</strain>
    </source>
</reference>
<dbReference type="Gene3D" id="1.10.357.10">
    <property type="entry name" value="Tetracycline Repressor, domain 2"/>
    <property type="match status" value="1"/>
</dbReference>
<protein>
    <submittedName>
        <fullName evidence="4">TetR family transcriptional regulator</fullName>
    </submittedName>
</protein>
<dbReference type="EMBL" id="SGWQ01000002">
    <property type="protein sequence ID" value="RZS43106.1"/>
    <property type="molecule type" value="Genomic_DNA"/>
</dbReference>
<keyword evidence="5" id="KW-1185">Reference proteome</keyword>
<dbReference type="SUPFAM" id="SSF46689">
    <property type="entry name" value="Homeodomain-like"/>
    <property type="match status" value="1"/>
</dbReference>
<evidence type="ECO:0000313" key="5">
    <source>
        <dbReference type="Proteomes" id="UP000294257"/>
    </source>
</evidence>
<dbReference type="InterPro" id="IPR001647">
    <property type="entry name" value="HTH_TetR"/>
</dbReference>
<dbReference type="GO" id="GO:0000976">
    <property type="term" value="F:transcription cis-regulatory region binding"/>
    <property type="evidence" value="ECO:0007669"/>
    <property type="project" value="TreeGrafter"/>
</dbReference>
<dbReference type="InterPro" id="IPR050109">
    <property type="entry name" value="HTH-type_TetR-like_transc_reg"/>
</dbReference>
<evidence type="ECO:0000256" key="1">
    <source>
        <dbReference type="ARBA" id="ARBA00023125"/>
    </source>
</evidence>
<proteinExistence type="predicted"/>
<name>A0A4Q7L209_9PSEU</name>
<dbReference type="Pfam" id="PF00440">
    <property type="entry name" value="TetR_N"/>
    <property type="match status" value="1"/>
</dbReference>
<comment type="caution">
    <text evidence="4">The sequence shown here is derived from an EMBL/GenBank/DDBJ whole genome shotgun (WGS) entry which is preliminary data.</text>
</comment>
<evidence type="ECO:0000256" key="2">
    <source>
        <dbReference type="PROSITE-ProRule" id="PRU00335"/>
    </source>
</evidence>
<feature type="DNA-binding region" description="H-T-H motif" evidence="2">
    <location>
        <begin position="42"/>
        <end position="61"/>
    </location>
</feature>
<dbReference type="PANTHER" id="PTHR30055">
    <property type="entry name" value="HTH-TYPE TRANSCRIPTIONAL REGULATOR RUTR"/>
    <property type="match status" value="1"/>
</dbReference>
<keyword evidence="1 2" id="KW-0238">DNA-binding</keyword>
<dbReference type="Proteomes" id="UP000294257">
    <property type="component" value="Unassembled WGS sequence"/>
</dbReference>
<accession>A0A4Q7L209</accession>
<feature type="domain" description="HTH tetR-type" evidence="3">
    <location>
        <begin position="19"/>
        <end position="79"/>
    </location>
</feature>
<dbReference type="GO" id="GO:0003700">
    <property type="term" value="F:DNA-binding transcription factor activity"/>
    <property type="evidence" value="ECO:0007669"/>
    <property type="project" value="TreeGrafter"/>
</dbReference>